<protein>
    <recommendedName>
        <fullName evidence="4">EpsG family protein</fullName>
    </recommendedName>
</protein>
<evidence type="ECO:0000313" key="3">
    <source>
        <dbReference type="Proteomes" id="UP000255008"/>
    </source>
</evidence>
<dbReference type="RefSeq" id="WP_062737522.1">
    <property type="nucleotide sequence ID" value="NZ_BAAAEC010000008.1"/>
</dbReference>
<gene>
    <name evidence="2" type="ORF">NCTC10894_00990</name>
</gene>
<evidence type="ECO:0000313" key="2">
    <source>
        <dbReference type="EMBL" id="SUD96651.1"/>
    </source>
</evidence>
<evidence type="ECO:0000256" key="1">
    <source>
        <dbReference type="SAM" id="Phobius"/>
    </source>
</evidence>
<keyword evidence="1" id="KW-1133">Transmembrane helix</keyword>
<feature type="transmembrane region" description="Helical" evidence="1">
    <location>
        <begin position="158"/>
        <end position="181"/>
    </location>
</feature>
<feature type="transmembrane region" description="Helical" evidence="1">
    <location>
        <begin position="282"/>
        <end position="301"/>
    </location>
</feature>
<dbReference type="EMBL" id="UGVE01000001">
    <property type="protein sequence ID" value="SUD96651.1"/>
    <property type="molecule type" value="Genomic_DNA"/>
</dbReference>
<dbReference type="AlphaFoldDB" id="A0AAJ4ZJC4"/>
<feature type="transmembrane region" description="Helical" evidence="1">
    <location>
        <begin position="193"/>
        <end position="212"/>
    </location>
</feature>
<reference evidence="2 3" key="1">
    <citation type="submission" date="2018-06" db="EMBL/GenBank/DDBJ databases">
        <authorList>
            <consortium name="Pathogen Informatics"/>
            <person name="Doyle S."/>
        </authorList>
    </citation>
    <scope>NUCLEOTIDE SEQUENCE [LARGE SCALE GENOMIC DNA]</scope>
    <source>
        <strain evidence="2 3">NCTC10894</strain>
    </source>
</reference>
<keyword evidence="1" id="KW-0812">Transmembrane</keyword>
<evidence type="ECO:0008006" key="4">
    <source>
        <dbReference type="Google" id="ProtNLM"/>
    </source>
</evidence>
<name>A0AAJ4ZJC4_9RALS</name>
<feature type="transmembrane region" description="Helical" evidence="1">
    <location>
        <begin position="88"/>
        <end position="107"/>
    </location>
</feature>
<feature type="transmembrane region" description="Helical" evidence="1">
    <location>
        <begin position="232"/>
        <end position="251"/>
    </location>
</feature>
<dbReference type="InterPro" id="IPR049458">
    <property type="entry name" value="EpsG-like"/>
</dbReference>
<sequence>MFFYIVLQLFLAIPLLVVKQARLPRALTALCTLPLLFALSQKGLVGTDTYTYVKIIEDINLGLPLGYGYEPGFVMLVRLILTVTDDPIAVINTISVASVAIIIFSILRSDNVRQDVIYSVVFSYIILDVGMNSIRFGAALSLFLLGASYKEQSRIRSWLLFSIAPFFQFTVVYLIFGVLCLDFMEGKRTRGNRVLLFFFGVLFFLAIIILFWENVREKVSIYFDGGFSSPGAASGLAPFIMSLILVFISFVEQKKRIAAIPFAVAAICFALAQYSYMFLRILQMNLVLLAMVVAATPVGMVKPARHGLVNFLVVVLFFLGCSFKIKNFLDEQAAGLSESPFIPYSTKTSL</sequence>
<dbReference type="Proteomes" id="UP000255008">
    <property type="component" value="Unassembled WGS sequence"/>
</dbReference>
<organism evidence="2 3">
    <name type="scientific">Ralstonia mannitolilytica</name>
    <dbReference type="NCBI Taxonomy" id="105219"/>
    <lineage>
        <taxon>Bacteria</taxon>
        <taxon>Pseudomonadati</taxon>
        <taxon>Pseudomonadota</taxon>
        <taxon>Betaproteobacteria</taxon>
        <taxon>Burkholderiales</taxon>
        <taxon>Burkholderiaceae</taxon>
        <taxon>Ralstonia</taxon>
    </lineage>
</organism>
<comment type="caution">
    <text evidence="2">The sequence shown here is derived from an EMBL/GenBank/DDBJ whole genome shotgun (WGS) entry which is preliminary data.</text>
</comment>
<dbReference type="Pfam" id="PF14897">
    <property type="entry name" value="EpsG"/>
    <property type="match status" value="1"/>
</dbReference>
<proteinExistence type="predicted"/>
<keyword evidence="1" id="KW-0472">Membrane</keyword>
<feature type="transmembrane region" description="Helical" evidence="1">
    <location>
        <begin position="308"/>
        <end position="325"/>
    </location>
</feature>
<feature type="transmembrane region" description="Helical" evidence="1">
    <location>
        <begin position="258"/>
        <end position="276"/>
    </location>
</feature>
<feature type="transmembrane region" description="Helical" evidence="1">
    <location>
        <begin position="116"/>
        <end position="138"/>
    </location>
</feature>
<accession>A0AAJ4ZJC4</accession>